<evidence type="ECO:0000313" key="2">
    <source>
        <dbReference type="Proteomes" id="UP000019149"/>
    </source>
</evidence>
<protein>
    <submittedName>
        <fullName evidence="1">Uncharacterized protein</fullName>
    </submittedName>
</protein>
<proteinExistence type="predicted"/>
<dbReference type="CTD" id="36345806"/>
<name>W6U3C4_ECHGR</name>
<gene>
    <name evidence="1" type="ORF">EGR_10091</name>
</gene>
<dbReference type="AlphaFoldDB" id="W6U3C4"/>
<dbReference type="EMBL" id="APAU02000189">
    <property type="protein sequence ID" value="EUB55046.1"/>
    <property type="molecule type" value="Genomic_DNA"/>
</dbReference>
<accession>W6U3C4</accession>
<comment type="caution">
    <text evidence="1">The sequence shown here is derived from an EMBL/GenBank/DDBJ whole genome shotgun (WGS) entry which is preliminary data.</text>
</comment>
<dbReference type="Proteomes" id="UP000019149">
    <property type="component" value="Unassembled WGS sequence"/>
</dbReference>
<dbReference type="GeneID" id="36345806"/>
<evidence type="ECO:0000313" key="1">
    <source>
        <dbReference type="EMBL" id="EUB55046.1"/>
    </source>
</evidence>
<dbReference type="RefSeq" id="XP_024346242.1">
    <property type="nucleotide sequence ID" value="XM_024499340.1"/>
</dbReference>
<organism evidence="1 2">
    <name type="scientific">Echinococcus granulosus</name>
    <name type="common">Hydatid tapeworm</name>
    <dbReference type="NCBI Taxonomy" id="6210"/>
    <lineage>
        <taxon>Eukaryota</taxon>
        <taxon>Metazoa</taxon>
        <taxon>Spiralia</taxon>
        <taxon>Lophotrochozoa</taxon>
        <taxon>Platyhelminthes</taxon>
        <taxon>Cestoda</taxon>
        <taxon>Eucestoda</taxon>
        <taxon>Cyclophyllidea</taxon>
        <taxon>Taeniidae</taxon>
        <taxon>Echinococcus</taxon>
        <taxon>Echinococcus granulosus group</taxon>
    </lineage>
</organism>
<dbReference type="KEGG" id="egl:EGR_10091"/>
<sequence>MLKCIVSKILQIHKGSWNPCHPLLFEMLMMKKGLTLQYLLSEGTNSKPSSCCSLLNSVAPIQNCNSLLMVQCRWGESSLLAKISCLVQLLEIPKSLVLTEKLDIKYDIKLIYTLNKIAGIHRSKLVHSLLPLKELQVSLQITPLGSRRNRRISSHRKHFKANIFASCMLCNNSQSSTSFIKPKQNQPTRQLKSI</sequence>
<reference evidence="1 2" key="1">
    <citation type="journal article" date="2013" name="Nat. Genet.">
        <title>The genome of the hydatid tapeworm Echinococcus granulosus.</title>
        <authorList>
            <person name="Zheng H."/>
            <person name="Zhang W."/>
            <person name="Zhang L."/>
            <person name="Zhang Z."/>
            <person name="Li J."/>
            <person name="Lu G."/>
            <person name="Zhu Y."/>
            <person name="Wang Y."/>
            <person name="Huang Y."/>
            <person name="Liu J."/>
            <person name="Kang H."/>
            <person name="Chen J."/>
            <person name="Wang L."/>
            <person name="Chen A."/>
            <person name="Yu S."/>
            <person name="Gao Z."/>
            <person name="Jin L."/>
            <person name="Gu W."/>
            <person name="Wang Z."/>
            <person name="Zhao L."/>
            <person name="Shi B."/>
            <person name="Wen H."/>
            <person name="Lin R."/>
            <person name="Jones M.K."/>
            <person name="Brejova B."/>
            <person name="Vinar T."/>
            <person name="Zhao G."/>
            <person name="McManus D.P."/>
            <person name="Chen Z."/>
            <person name="Zhou Y."/>
            <person name="Wang S."/>
        </authorList>
    </citation>
    <scope>NUCLEOTIDE SEQUENCE [LARGE SCALE GENOMIC DNA]</scope>
</reference>
<keyword evidence="2" id="KW-1185">Reference proteome</keyword>